<dbReference type="CDD" id="cd00383">
    <property type="entry name" value="trans_reg_C"/>
    <property type="match status" value="1"/>
</dbReference>
<dbReference type="InterPro" id="IPR001867">
    <property type="entry name" value="OmpR/PhoB-type_DNA-bd"/>
</dbReference>
<proteinExistence type="predicted"/>
<accession>A0A840TR44</accession>
<evidence type="ECO:0000256" key="2">
    <source>
        <dbReference type="PROSITE-ProRule" id="PRU01091"/>
    </source>
</evidence>
<organism evidence="5 6">
    <name type="scientific">Rhabdobacter roseus</name>
    <dbReference type="NCBI Taxonomy" id="1655419"/>
    <lineage>
        <taxon>Bacteria</taxon>
        <taxon>Pseudomonadati</taxon>
        <taxon>Bacteroidota</taxon>
        <taxon>Cytophagia</taxon>
        <taxon>Cytophagales</taxon>
        <taxon>Cytophagaceae</taxon>
        <taxon>Rhabdobacter</taxon>
    </lineage>
</organism>
<reference evidence="5 6" key="1">
    <citation type="submission" date="2020-08" db="EMBL/GenBank/DDBJ databases">
        <title>Genomic Encyclopedia of Type Strains, Phase IV (KMG-IV): sequencing the most valuable type-strain genomes for metagenomic binning, comparative biology and taxonomic classification.</title>
        <authorList>
            <person name="Goeker M."/>
        </authorList>
    </citation>
    <scope>NUCLEOTIDE SEQUENCE [LARGE SCALE GENOMIC DNA]</scope>
    <source>
        <strain evidence="5 6">DSM 105074</strain>
    </source>
</reference>
<gene>
    <name evidence="5" type="ORF">HNQ92_004511</name>
</gene>
<dbReference type="SUPFAM" id="SSF46894">
    <property type="entry name" value="C-terminal effector domain of the bipartite response regulators"/>
    <property type="match status" value="1"/>
</dbReference>
<name>A0A840TR44_9BACT</name>
<keyword evidence="1 2" id="KW-0238">DNA-binding</keyword>
<dbReference type="AlphaFoldDB" id="A0A840TR44"/>
<dbReference type="GO" id="GO:0006355">
    <property type="term" value="P:regulation of DNA-templated transcription"/>
    <property type="evidence" value="ECO:0007669"/>
    <property type="project" value="InterPro"/>
</dbReference>
<dbReference type="InterPro" id="IPR036388">
    <property type="entry name" value="WH-like_DNA-bd_sf"/>
</dbReference>
<dbReference type="Gene3D" id="1.10.10.10">
    <property type="entry name" value="Winged helix-like DNA-binding domain superfamily/Winged helix DNA-binding domain"/>
    <property type="match status" value="1"/>
</dbReference>
<evidence type="ECO:0000256" key="3">
    <source>
        <dbReference type="SAM" id="Phobius"/>
    </source>
</evidence>
<dbReference type="GO" id="GO:0003677">
    <property type="term" value="F:DNA binding"/>
    <property type="evidence" value="ECO:0007669"/>
    <property type="project" value="UniProtKB-UniRule"/>
</dbReference>
<dbReference type="InterPro" id="IPR016032">
    <property type="entry name" value="Sig_transdc_resp-reg_C-effctor"/>
</dbReference>
<sequence length="380" mass="42223">MRVNSAFTGFFTNRLAVGSGLVMVLLAVVFSASSFTELPDRDVRAKQVNLIIRQTGHRLLLQAGDSTSRVLPVTESKEGTFLLRFEKEFVFNHDSLLALSQGLLPKTQFPSGYTVTVHDCLKGGIVYGFQVNNTSPDILACTGRSQPPGCYTIEFAFPDFYENTKQKKADSDPLMESVKVDSQGANPTLEEAKTTTFNYTNSQRAKELKSVRADTEEVNPTPEALKPTAFGYPFINVVFSGILVLLGVTLLIGRFGKIVKPAPEQNHNHTITKESAPELAALGKFLFNVKGQRLLLGSEMISLTDKECQVLRLLHQNFGELIPRETLMQEVWINEGVITGRSLDMFVSKLRKKLSLDPELRITNIHGKGYKLEIPEKQII</sequence>
<dbReference type="GO" id="GO:0000160">
    <property type="term" value="P:phosphorelay signal transduction system"/>
    <property type="evidence" value="ECO:0007669"/>
    <property type="project" value="InterPro"/>
</dbReference>
<evidence type="ECO:0000313" key="5">
    <source>
        <dbReference type="EMBL" id="MBB5286351.1"/>
    </source>
</evidence>
<dbReference type="PROSITE" id="PS51755">
    <property type="entry name" value="OMPR_PHOB"/>
    <property type="match status" value="1"/>
</dbReference>
<evidence type="ECO:0000259" key="4">
    <source>
        <dbReference type="PROSITE" id="PS51755"/>
    </source>
</evidence>
<keyword evidence="3" id="KW-1133">Transmembrane helix</keyword>
<dbReference type="EMBL" id="JACHGF010000009">
    <property type="protein sequence ID" value="MBB5286351.1"/>
    <property type="molecule type" value="Genomic_DNA"/>
</dbReference>
<dbReference type="Proteomes" id="UP000557307">
    <property type="component" value="Unassembled WGS sequence"/>
</dbReference>
<evidence type="ECO:0000313" key="6">
    <source>
        <dbReference type="Proteomes" id="UP000557307"/>
    </source>
</evidence>
<comment type="caution">
    <text evidence="5">The sequence shown here is derived from an EMBL/GenBank/DDBJ whole genome shotgun (WGS) entry which is preliminary data.</text>
</comment>
<keyword evidence="6" id="KW-1185">Reference proteome</keyword>
<dbReference type="SMART" id="SM00862">
    <property type="entry name" value="Trans_reg_C"/>
    <property type="match status" value="1"/>
</dbReference>
<feature type="DNA-binding region" description="OmpR/PhoB-type" evidence="2">
    <location>
        <begin position="277"/>
        <end position="374"/>
    </location>
</feature>
<feature type="domain" description="OmpR/PhoB-type" evidence="4">
    <location>
        <begin position="277"/>
        <end position="374"/>
    </location>
</feature>
<keyword evidence="3" id="KW-0812">Transmembrane</keyword>
<dbReference type="RefSeq" id="WP_184177404.1">
    <property type="nucleotide sequence ID" value="NZ_JACHGF010000009.1"/>
</dbReference>
<evidence type="ECO:0000256" key="1">
    <source>
        <dbReference type="ARBA" id="ARBA00023125"/>
    </source>
</evidence>
<keyword evidence="3" id="KW-0472">Membrane</keyword>
<dbReference type="Pfam" id="PF00486">
    <property type="entry name" value="Trans_reg_C"/>
    <property type="match status" value="1"/>
</dbReference>
<protein>
    <recommendedName>
        <fullName evidence="4">OmpR/PhoB-type domain-containing protein</fullName>
    </recommendedName>
</protein>
<feature type="transmembrane region" description="Helical" evidence="3">
    <location>
        <begin position="230"/>
        <end position="252"/>
    </location>
</feature>